<dbReference type="EMBL" id="SGJD01001726">
    <property type="protein sequence ID" value="KAB0398575.1"/>
    <property type="molecule type" value="Genomic_DNA"/>
</dbReference>
<feature type="non-terminal residue" evidence="9">
    <location>
        <position position="1"/>
    </location>
</feature>
<keyword evidence="10" id="KW-1185">Reference proteome</keyword>
<dbReference type="FunFam" id="2.60.40.10:FF:000244">
    <property type="entry name" value="carcinoembryonic antigen-related cell adhesion molecule 16"/>
    <property type="match status" value="1"/>
</dbReference>
<dbReference type="InterPro" id="IPR007110">
    <property type="entry name" value="Ig-like_dom"/>
</dbReference>
<feature type="region of interest" description="Disordered" evidence="6">
    <location>
        <begin position="529"/>
        <end position="569"/>
    </location>
</feature>
<accession>A0A643CFJ6</accession>
<evidence type="ECO:0000313" key="10">
    <source>
        <dbReference type="Proteomes" id="UP000437017"/>
    </source>
</evidence>
<comment type="similarity">
    <text evidence="5">Belongs to the immunoglobulin superfamily. CEA family.</text>
</comment>
<keyword evidence="7" id="KW-1133">Transmembrane helix</keyword>
<comment type="caution">
    <text evidence="9">The sequence shown here is derived from an EMBL/GenBank/DDBJ whole genome shotgun (WGS) entry which is preliminary data.</text>
</comment>
<feature type="region of interest" description="Disordered" evidence="6">
    <location>
        <begin position="679"/>
        <end position="701"/>
    </location>
</feature>
<feature type="region of interest" description="Disordered" evidence="6">
    <location>
        <begin position="1"/>
        <end position="25"/>
    </location>
</feature>
<dbReference type="InterPro" id="IPR013783">
    <property type="entry name" value="Ig-like_fold"/>
</dbReference>
<evidence type="ECO:0000256" key="4">
    <source>
        <dbReference type="ARBA" id="ARBA00023319"/>
    </source>
</evidence>
<evidence type="ECO:0000256" key="6">
    <source>
        <dbReference type="SAM" id="MobiDB-lite"/>
    </source>
</evidence>
<dbReference type="GO" id="GO:0007157">
    <property type="term" value="P:heterophilic cell-cell adhesion via plasma membrane cell adhesion molecules"/>
    <property type="evidence" value="ECO:0007669"/>
    <property type="project" value="TreeGrafter"/>
</dbReference>
<evidence type="ECO:0000256" key="1">
    <source>
        <dbReference type="ARBA" id="ARBA00022729"/>
    </source>
</evidence>
<gene>
    <name evidence="9" type="ORF">E2I00_009927</name>
</gene>
<dbReference type="PANTHER" id="PTHR44337">
    <property type="entry name" value="CARCINOEMBRYONIC ANTIGEN-RELATED CELL ADHESION MOLECULE 8"/>
    <property type="match status" value="1"/>
</dbReference>
<dbReference type="OrthoDB" id="6159398at2759"/>
<evidence type="ECO:0000256" key="3">
    <source>
        <dbReference type="ARBA" id="ARBA00023180"/>
    </source>
</evidence>
<sequence length="724" mass="77018">TLPQPSVTASNLAPAEHGAPWPSSAKSAARISSLEAAGSCPQTIGHRLCRTSRGTAWGSASVRAGSEPPAISATPFSSKPRGQGWPALTLSCFADSKPPAQYRWEVDGMPGPATQHLVIPEVSLGQEGSSANGKIRISEAPENDLQLALLRTAIPGGGIAGSTLGVLIGVALTGTAGYFVGVLRSQVSALGSSVVTELGLSGQEKTEPAMGRASLLTVWSLPAAAQLTPDANLLKVTRKSLAKPTISVSQGTAIEHKENVTFYCGTKDVNITIYWVSNNQPLVLHERMQLSTDGKTLTIFPVQREDTGTYQCEVWGVLQVMSSDPTFLVVNYGPDRVDITRGSTSEVVSTIRAELNSSLTLQCWAESQPDAEFHWTLEPSASVCTGEQLVIEALTWEHQGIYSCTAFNSLTQLARSASVLVRVIGPGSSLSEGAIAGIIIGILAVTALATGLGCFLYIRNAKGRTTEEPIYEATTPTSEEGHLAELGRTLGWHSFSLDWCMPMYANVPDTQGQIQVIKMRTLDPPEQFYEKESPSTIHGDYSRGPRKPSPKLALHPLVPTLPKENTESKYEEMLSAKRLTKAAGAQEGSPPFPSGSRFHCHSWTSSRAQGRPFPSQPLPTHRCLGLGLRSGSSSRRPAKTRTRTLSAPSGDPNPSALFLCCRVRVSTFPQELEPRPITARAAEPSGNCSPGSPSPNVLPGSARSAAIVPRADVFCLRAPRSFGG</sequence>
<dbReference type="Proteomes" id="UP000437017">
    <property type="component" value="Unassembled WGS sequence"/>
</dbReference>
<feature type="domain" description="Ig-like" evidence="8">
    <location>
        <begin position="229"/>
        <end position="314"/>
    </location>
</feature>
<feature type="compositionally biased region" description="Low complexity" evidence="6">
    <location>
        <begin position="684"/>
        <end position="695"/>
    </location>
</feature>
<feature type="region of interest" description="Disordered" evidence="6">
    <location>
        <begin position="60"/>
        <end position="79"/>
    </location>
</feature>
<keyword evidence="1" id="KW-0732">Signal</keyword>
<keyword evidence="2" id="KW-1015">Disulfide bond</keyword>
<evidence type="ECO:0000256" key="5">
    <source>
        <dbReference type="ARBA" id="ARBA00038222"/>
    </source>
</evidence>
<dbReference type="InterPro" id="IPR036179">
    <property type="entry name" value="Ig-like_dom_sf"/>
</dbReference>
<feature type="domain" description="Ig-like" evidence="8">
    <location>
        <begin position="69"/>
        <end position="144"/>
    </location>
</feature>
<evidence type="ECO:0000256" key="2">
    <source>
        <dbReference type="ARBA" id="ARBA00023157"/>
    </source>
</evidence>
<name>A0A643CFJ6_BALPH</name>
<dbReference type="Pfam" id="PF13927">
    <property type="entry name" value="Ig_3"/>
    <property type="match status" value="2"/>
</dbReference>
<evidence type="ECO:0000313" key="9">
    <source>
        <dbReference type="EMBL" id="KAB0398575.1"/>
    </source>
</evidence>
<proteinExistence type="inferred from homology"/>
<dbReference type="PANTHER" id="PTHR44337:SF20">
    <property type="entry name" value="CARCINOEMBRYONIC ANTIGEN-RELATED CELL ADHESION MOLECULE 5-RELATED"/>
    <property type="match status" value="1"/>
</dbReference>
<feature type="transmembrane region" description="Helical" evidence="7">
    <location>
        <begin position="434"/>
        <end position="458"/>
    </location>
</feature>
<feature type="region of interest" description="Disordered" evidence="6">
    <location>
        <begin position="626"/>
        <end position="651"/>
    </location>
</feature>
<dbReference type="SUPFAM" id="SSF48726">
    <property type="entry name" value="Immunoglobulin"/>
    <property type="match status" value="2"/>
</dbReference>
<dbReference type="PROSITE" id="PS50835">
    <property type="entry name" value="IG_LIKE"/>
    <property type="match status" value="3"/>
</dbReference>
<feature type="domain" description="Ig-like" evidence="8">
    <location>
        <begin position="325"/>
        <end position="420"/>
    </location>
</feature>
<feature type="compositionally biased region" description="Low complexity" evidence="6">
    <location>
        <begin position="626"/>
        <end position="635"/>
    </location>
</feature>
<dbReference type="AlphaFoldDB" id="A0A643CFJ6"/>
<keyword evidence="7" id="KW-0812">Transmembrane</keyword>
<evidence type="ECO:0000259" key="8">
    <source>
        <dbReference type="PROSITE" id="PS50835"/>
    </source>
</evidence>
<dbReference type="InterPro" id="IPR003598">
    <property type="entry name" value="Ig_sub2"/>
</dbReference>
<dbReference type="SMART" id="SM00409">
    <property type="entry name" value="IG"/>
    <property type="match status" value="2"/>
</dbReference>
<reference evidence="9 10" key="1">
    <citation type="journal article" date="2019" name="PLoS ONE">
        <title>Genomic analyses reveal an absence of contemporary introgressive admixture between fin whales and blue whales, despite known hybrids.</title>
        <authorList>
            <person name="Westbury M.V."/>
            <person name="Petersen B."/>
            <person name="Lorenzen E.D."/>
        </authorList>
    </citation>
    <scope>NUCLEOTIDE SEQUENCE [LARGE SCALE GENOMIC DNA]</scope>
    <source>
        <strain evidence="9">FinWhale-01</strain>
    </source>
</reference>
<dbReference type="InterPro" id="IPR003599">
    <property type="entry name" value="Ig_sub"/>
</dbReference>
<keyword evidence="4" id="KW-0393">Immunoglobulin domain</keyword>
<feature type="compositionally biased region" description="Polar residues" evidence="6">
    <location>
        <begin position="1"/>
        <end position="11"/>
    </location>
</feature>
<dbReference type="GO" id="GO:0009986">
    <property type="term" value="C:cell surface"/>
    <property type="evidence" value="ECO:0007669"/>
    <property type="project" value="TreeGrafter"/>
</dbReference>
<dbReference type="InterPro" id="IPR052598">
    <property type="entry name" value="IgSF_CEA-related"/>
</dbReference>
<keyword evidence="3" id="KW-0325">Glycoprotein</keyword>
<dbReference type="SMART" id="SM00408">
    <property type="entry name" value="IGc2"/>
    <property type="match status" value="2"/>
</dbReference>
<evidence type="ECO:0000256" key="7">
    <source>
        <dbReference type="SAM" id="Phobius"/>
    </source>
</evidence>
<protein>
    <recommendedName>
        <fullName evidence="8">Ig-like domain-containing protein</fullName>
    </recommendedName>
</protein>
<keyword evidence="7" id="KW-0472">Membrane</keyword>
<dbReference type="Gene3D" id="2.60.40.10">
    <property type="entry name" value="Immunoglobulins"/>
    <property type="match status" value="2"/>
</dbReference>
<organism evidence="9 10">
    <name type="scientific">Balaenoptera physalus</name>
    <name type="common">Fin whale</name>
    <name type="synonym">Balaena physalus</name>
    <dbReference type="NCBI Taxonomy" id="9770"/>
    <lineage>
        <taxon>Eukaryota</taxon>
        <taxon>Metazoa</taxon>
        <taxon>Chordata</taxon>
        <taxon>Craniata</taxon>
        <taxon>Vertebrata</taxon>
        <taxon>Euteleostomi</taxon>
        <taxon>Mammalia</taxon>
        <taxon>Eutheria</taxon>
        <taxon>Laurasiatheria</taxon>
        <taxon>Artiodactyla</taxon>
        <taxon>Whippomorpha</taxon>
        <taxon>Cetacea</taxon>
        <taxon>Mysticeti</taxon>
        <taxon>Balaenopteridae</taxon>
        <taxon>Balaenoptera</taxon>
    </lineage>
</organism>